<evidence type="ECO:0000313" key="3">
    <source>
        <dbReference type="Proteomes" id="UP000178820"/>
    </source>
</evidence>
<dbReference type="EMBL" id="MHOT01000022">
    <property type="protein sequence ID" value="OGZ68421.1"/>
    <property type="molecule type" value="Genomic_DNA"/>
</dbReference>
<organism evidence="2 3">
    <name type="scientific">Candidatus Staskawiczbacteria bacterium RIFCSPHIGHO2_02_FULL_42_22</name>
    <dbReference type="NCBI Taxonomy" id="1802207"/>
    <lineage>
        <taxon>Bacteria</taxon>
        <taxon>Candidatus Staskawicziibacteriota</taxon>
    </lineage>
</organism>
<evidence type="ECO:0000256" key="1">
    <source>
        <dbReference type="SAM" id="Phobius"/>
    </source>
</evidence>
<dbReference type="AlphaFoldDB" id="A0A1G2I1U8"/>
<dbReference type="STRING" id="1802207.A3D44_00570"/>
<feature type="transmembrane region" description="Helical" evidence="1">
    <location>
        <begin position="68"/>
        <end position="87"/>
    </location>
</feature>
<accession>A0A1G2I1U8</accession>
<proteinExistence type="predicted"/>
<keyword evidence="1" id="KW-0472">Membrane</keyword>
<gene>
    <name evidence="2" type="ORF">A3D44_00570</name>
</gene>
<sequence length="130" mass="15039">MTIYLLVTLFFVGFFINLLWELLHSTLYKTCWDAPLNKFVYLMVKGSTFDGIVIVIIYFITRLLFGDYYLVAFVFIAFLFAYGWEIYSVKAGRWEYSDKMPLVFGAGLTPIVQLAITGAVSIYVVVMFFK</sequence>
<evidence type="ECO:0000313" key="2">
    <source>
        <dbReference type="EMBL" id="OGZ68421.1"/>
    </source>
</evidence>
<comment type="caution">
    <text evidence="2">The sequence shown here is derived from an EMBL/GenBank/DDBJ whole genome shotgun (WGS) entry which is preliminary data.</text>
</comment>
<keyword evidence="1" id="KW-0812">Transmembrane</keyword>
<reference evidence="2 3" key="1">
    <citation type="journal article" date="2016" name="Nat. Commun.">
        <title>Thousands of microbial genomes shed light on interconnected biogeochemical processes in an aquifer system.</title>
        <authorList>
            <person name="Anantharaman K."/>
            <person name="Brown C.T."/>
            <person name="Hug L.A."/>
            <person name="Sharon I."/>
            <person name="Castelle C.J."/>
            <person name="Probst A.J."/>
            <person name="Thomas B.C."/>
            <person name="Singh A."/>
            <person name="Wilkins M.J."/>
            <person name="Karaoz U."/>
            <person name="Brodie E.L."/>
            <person name="Williams K.H."/>
            <person name="Hubbard S.S."/>
            <person name="Banfield J.F."/>
        </authorList>
    </citation>
    <scope>NUCLEOTIDE SEQUENCE [LARGE SCALE GENOMIC DNA]</scope>
</reference>
<feature type="transmembrane region" description="Helical" evidence="1">
    <location>
        <begin position="7"/>
        <end position="27"/>
    </location>
</feature>
<dbReference type="Proteomes" id="UP000178820">
    <property type="component" value="Unassembled WGS sequence"/>
</dbReference>
<feature type="transmembrane region" description="Helical" evidence="1">
    <location>
        <begin position="107"/>
        <end position="129"/>
    </location>
</feature>
<name>A0A1G2I1U8_9BACT</name>
<keyword evidence="1" id="KW-1133">Transmembrane helix</keyword>
<protein>
    <submittedName>
        <fullName evidence="2">Uncharacterized protein</fullName>
    </submittedName>
</protein>
<feature type="transmembrane region" description="Helical" evidence="1">
    <location>
        <begin position="39"/>
        <end position="61"/>
    </location>
</feature>